<evidence type="ECO:0000313" key="2">
    <source>
        <dbReference type="Proteomes" id="UP000298225"/>
    </source>
</evidence>
<dbReference type="Proteomes" id="UP000298225">
    <property type="component" value="Unassembled WGS sequence"/>
</dbReference>
<dbReference type="AlphaFoldDB" id="A0A4Y9L799"/>
<dbReference type="EMBL" id="SPQU01000006">
    <property type="protein sequence ID" value="TFV38676.1"/>
    <property type="molecule type" value="Genomic_DNA"/>
</dbReference>
<dbReference type="OrthoDB" id="6064582at2"/>
<keyword evidence="2" id="KW-1185">Reference proteome</keyword>
<gene>
    <name evidence="1" type="ORF">E4K66_14940</name>
</gene>
<proteinExistence type="predicted"/>
<protein>
    <submittedName>
        <fullName evidence="1">Uncharacterized protein</fullName>
    </submittedName>
</protein>
<comment type="caution">
    <text evidence="1">The sequence shown here is derived from an EMBL/GenBank/DDBJ whole genome shotgun (WGS) entry which is preliminary data.</text>
</comment>
<reference evidence="1 2" key="1">
    <citation type="submission" date="2019-03" db="EMBL/GenBank/DDBJ databases">
        <title>Bradyrhizobium strains diversity isolated from Chamaecrista fasciculata.</title>
        <authorList>
            <person name="Urquiaga M.C.O."/>
            <person name="Hungria M."/>
            <person name="Delamuta J.R.M."/>
        </authorList>
    </citation>
    <scope>NUCLEOTIDE SEQUENCE [LARGE SCALE GENOMIC DNA]</scope>
    <source>
        <strain evidence="1 2">CNPSo 3424</strain>
    </source>
</reference>
<evidence type="ECO:0000313" key="1">
    <source>
        <dbReference type="EMBL" id="TFV38676.1"/>
    </source>
</evidence>
<accession>A0A4Y9L799</accession>
<sequence>MFERAPYEKCPSCGDPTLGILSAGGGSLRRRCTKCRCAISIPLPQLSKKVVYLDQFAISEIYKVKSGRRRQQSGAQVFWQEVTRQVDRSYLLQQVIFPGSNIHRDETIVSPWASELALAHEMLSGDVSFENYEDVERSQVIEYAEAYLDGRAAPFISFDVDQILEGDRNDWLPDIHITAGMDYGAFADGIRRQRDETDANCSELWRRWIAQKPTFDQVFAHEFNDFSNAKKGALRFAAERAQAALKVYDTSEFLNRIAHPVMAEFNQLKQLFRDRGIADADLTSSVYRFWDWPENRSMPIHRISAYLFAALSRRLVSGGQRKMPSKGMMNDIRAISTYGPYVDAMFIDNGCASLLSEEPLRSEVKLKARIFSPTTGADFLQYLRDLDLQTPPEVRARAEEIYGNSIR</sequence>
<name>A0A4Y9L799_9BRAD</name>
<organism evidence="1 2">
    <name type="scientific">Bradyrhizobium frederickii</name>
    <dbReference type="NCBI Taxonomy" id="2560054"/>
    <lineage>
        <taxon>Bacteria</taxon>
        <taxon>Pseudomonadati</taxon>
        <taxon>Pseudomonadota</taxon>
        <taxon>Alphaproteobacteria</taxon>
        <taxon>Hyphomicrobiales</taxon>
        <taxon>Nitrobacteraceae</taxon>
        <taxon>Bradyrhizobium</taxon>
    </lineage>
</organism>
<dbReference type="RefSeq" id="WP_135169448.1">
    <property type="nucleotide sequence ID" value="NZ_SPQU01000006.1"/>
</dbReference>